<dbReference type="KEGG" id="nneo:PQG83_07495"/>
<keyword evidence="4" id="KW-0633">Potassium transport</keyword>
<name>A0AA96GT39_9BACT</name>
<feature type="transmembrane region" description="Helical" evidence="13">
    <location>
        <begin position="94"/>
        <end position="115"/>
    </location>
</feature>
<keyword evidence="6" id="KW-0631">Potassium channel</keyword>
<evidence type="ECO:0000256" key="4">
    <source>
        <dbReference type="ARBA" id="ARBA00022538"/>
    </source>
</evidence>
<dbReference type="AlphaFoldDB" id="A0AA96GT39"/>
<feature type="transmembrane region" description="Helical" evidence="13">
    <location>
        <begin position="173"/>
        <end position="196"/>
    </location>
</feature>
<keyword evidence="7" id="KW-0630">Potassium</keyword>
<dbReference type="PANTHER" id="PTHR31462:SF5">
    <property type="entry name" value="ENDOSOMAL_LYSOSOMAL PROTON CHANNEL TMEM175"/>
    <property type="match status" value="1"/>
</dbReference>
<feature type="transmembrane region" description="Helical" evidence="13">
    <location>
        <begin position="62"/>
        <end position="82"/>
    </location>
</feature>
<comment type="catalytic activity">
    <reaction evidence="12">
        <text>K(+)(in) = K(+)(out)</text>
        <dbReference type="Rhea" id="RHEA:29463"/>
        <dbReference type="ChEBI" id="CHEBI:29103"/>
    </reaction>
</comment>
<organism evidence="14 15">
    <name type="scientific">Candidatus Nitrospira neomarina</name>
    <dbReference type="NCBI Taxonomy" id="3020899"/>
    <lineage>
        <taxon>Bacteria</taxon>
        <taxon>Pseudomonadati</taxon>
        <taxon>Nitrospirota</taxon>
        <taxon>Nitrospiria</taxon>
        <taxon>Nitrospirales</taxon>
        <taxon>Nitrospiraceae</taxon>
        <taxon>Nitrospira</taxon>
    </lineage>
</organism>
<evidence type="ECO:0000256" key="11">
    <source>
        <dbReference type="ARBA" id="ARBA00023303"/>
    </source>
</evidence>
<evidence type="ECO:0000256" key="6">
    <source>
        <dbReference type="ARBA" id="ARBA00022826"/>
    </source>
</evidence>
<keyword evidence="9" id="KW-0406">Ion transport</keyword>
<evidence type="ECO:0000313" key="14">
    <source>
        <dbReference type="EMBL" id="WNM63589.1"/>
    </source>
</evidence>
<dbReference type="GO" id="GO:0016020">
    <property type="term" value="C:membrane"/>
    <property type="evidence" value="ECO:0007669"/>
    <property type="project" value="UniProtKB-SubCell"/>
</dbReference>
<evidence type="ECO:0000256" key="2">
    <source>
        <dbReference type="ARBA" id="ARBA00006920"/>
    </source>
</evidence>
<reference evidence="14 15" key="1">
    <citation type="submission" date="2023-01" db="EMBL/GenBank/DDBJ databases">
        <title>Cultivation and genomic characterization of new, ubiquitous marine nitrite-oxidizing bacteria from the Nitrospirales.</title>
        <authorList>
            <person name="Mueller A.J."/>
            <person name="Daebeler A."/>
            <person name="Herbold C.W."/>
            <person name="Kirkegaard R.H."/>
            <person name="Daims H."/>
        </authorList>
    </citation>
    <scope>NUCLEOTIDE SEQUENCE [LARGE SCALE GENOMIC DNA]</scope>
    <source>
        <strain evidence="14 15">DK</strain>
    </source>
</reference>
<evidence type="ECO:0000256" key="12">
    <source>
        <dbReference type="ARBA" id="ARBA00034430"/>
    </source>
</evidence>
<dbReference type="EMBL" id="CP116968">
    <property type="protein sequence ID" value="WNM63589.1"/>
    <property type="molecule type" value="Genomic_DNA"/>
</dbReference>
<dbReference type="Pfam" id="PF06736">
    <property type="entry name" value="TMEM175"/>
    <property type="match status" value="1"/>
</dbReference>
<dbReference type="Proteomes" id="UP001302494">
    <property type="component" value="Chromosome"/>
</dbReference>
<dbReference type="GO" id="GO:0005267">
    <property type="term" value="F:potassium channel activity"/>
    <property type="evidence" value="ECO:0007669"/>
    <property type="project" value="UniProtKB-KW"/>
</dbReference>
<evidence type="ECO:0000313" key="15">
    <source>
        <dbReference type="Proteomes" id="UP001302494"/>
    </source>
</evidence>
<keyword evidence="15" id="KW-1185">Reference proteome</keyword>
<keyword evidence="8 13" id="KW-1133">Transmembrane helix</keyword>
<evidence type="ECO:0000256" key="13">
    <source>
        <dbReference type="SAM" id="Phobius"/>
    </source>
</evidence>
<evidence type="ECO:0000256" key="8">
    <source>
        <dbReference type="ARBA" id="ARBA00022989"/>
    </source>
</evidence>
<protein>
    <submittedName>
        <fullName evidence="14">TMEM175 family protein</fullName>
    </submittedName>
</protein>
<dbReference type="InterPro" id="IPR010617">
    <property type="entry name" value="TMEM175-like"/>
</dbReference>
<dbReference type="PANTHER" id="PTHR31462">
    <property type="entry name" value="ENDOSOMAL/LYSOSOMAL POTASSIUM CHANNEL TMEM175"/>
    <property type="match status" value="1"/>
</dbReference>
<evidence type="ECO:0000256" key="1">
    <source>
        <dbReference type="ARBA" id="ARBA00004141"/>
    </source>
</evidence>
<dbReference type="GO" id="GO:0015252">
    <property type="term" value="F:proton channel activity"/>
    <property type="evidence" value="ECO:0007669"/>
    <property type="project" value="InterPro"/>
</dbReference>
<gene>
    <name evidence="14" type="ORF">PQG83_07495</name>
</gene>
<keyword evidence="10 13" id="KW-0472">Membrane</keyword>
<evidence type="ECO:0000256" key="7">
    <source>
        <dbReference type="ARBA" id="ARBA00022958"/>
    </source>
</evidence>
<comment type="similarity">
    <text evidence="2">Belongs to the TMEM175 family.</text>
</comment>
<proteinExistence type="inferred from homology"/>
<accession>A0AA96GT39</accession>
<feature type="transmembrane region" description="Helical" evidence="13">
    <location>
        <begin position="121"/>
        <end position="141"/>
    </location>
</feature>
<comment type="subcellular location">
    <subcellularLocation>
        <location evidence="1">Membrane</location>
        <topology evidence="1">Multi-pass membrane protein</topology>
    </subcellularLocation>
</comment>
<keyword evidence="5 13" id="KW-0812">Transmembrane</keyword>
<evidence type="ECO:0000256" key="10">
    <source>
        <dbReference type="ARBA" id="ARBA00023136"/>
    </source>
</evidence>
<sequence length="206" mass="23624">MRNWSRGIFLGHLTSLERLNGLTDGVYAIVITLLVLDLKVPETPGMTTGQLLSDLQKQIPNFAAWILSFYMAAFLWMRNFWILNHLKKCDEKTFWLNFVHLMFVSLIPYAASLLGHYEEDAIAVMLFSAILGLASFSLLILHRYVAPKREWHSDGVPKLWTNPNLWAMYPAPLFAIGSILISFNNVNGAIAFWFLAPVWARFFSQR</sequence>
<keyword evidence="11" id="KW-0407">Ion channel</keyword>
<dbReference type="RefSeq" id="WP_312748278.1">
    <property type="nucleotide sequence ID" value="NZ_CP116968.1"/>
</dbReference>
<evidence type="ECO:0000256" key="5">
    <source>
        <dbReference type="ARBA" id="ARBA00022692"/>
    </source>
</evidence>
<evidence type="ECO:0000256" key="3">
    <source>
        <dbReference type="ARBA" id="ARBA00022448"/>
    </source>
</evidence>
<keyword evidence="3" id="KW-0813">Transport</keyword>
<evidence type="ECO:0000256" key="9">
    <source>
        <dbReference type="ARBA" id="ARBA00023065"/>
    </source>
</evidence>